<gene>
    <name evidence="1" type="ORF">L596_016726</name>
</gene>
<organism evidence="1 2">
    <name type="scientific">Steinernema carpocapsae</name>
    <name type="common">Entomopathogenic nematode</name>
    <dbReference type="NCBI Taxonomy" id="34508"/>
    <lineage>
        <taxon>Eukaryota</taxon>
        <taxon>Metazoa</taxon>
        <taxon>Ecdysozoa</taxon>
        <taxon>Nematoda</taxon>
        <taxon>Chromadorea</taxon>
        <taxon>Rhabditida</taxon>
        <taxon>Tylenchina</taxon>
        <taxon>Panagrolaimomorpha</taxon>
        <taxon>Strongyloidoidea</taxon>
        <taxon>Steinernematidae</taxon>
        <taxon>Steinernema</taxon>
    </lineage>
</organism>
<keyword evidence="2" id="KW-1185">Reference proteome</keyword>
<sequence>MSYLCQDHPKTHGFSMFETRENLIEAVVQHFGHGILRSHIQVHKIHRSTLDGYAELANEDDFAFKGWFESYSALRVFELDQEECFRTVIVEHVFVVYDAWIPEDFDSIMMERLFNPSSFH</sequence>
<proteinExistence type="predicted"/>
<dbReference type="EMBL" id="AZBU02000004">
    <property type="protein sequence ID" value="TKR83074.1"/>
    <property type="molecule type" value="Genomic_DNA"/>
</dbReference>
<dbReference type="Proteomes" id="UP000298663">
    <property type="component" value="Unassembled WGS sequence"/>
</dbReference>
<accession>A0A4U5NJQ6</accession>
<evidence type="ECO:0000313" key="1">
    <source>
        <dbReference type="EMBL" id="TKR83074.1"/>
    </source>
</evidence>
<evidence type="ECO:0000313" key="2">
    <source>
        <dbReference type="Proteomes" id="UP000298663"/>
    </source>
</evidence>
<comment type="caution">
    <text evidence="1">The sequence shown here is derived from an EMBL/GenBank/DDBJ whole genome shotgun (WGS) entry which is preliminary data.</text>
</comment>
<reference evidence="1 2" key="1">
    <citation type="journal article" date="2015" name="Genome Biol.">
        <title>Comparative genomics of Steinernema reveals deeply conserved gene regulatory networks.</title>
        <authorList>
            <person name="Dillman A.R."/>
            <person name="Macchietto M."/>
            <person name="Porter C.F."/>
            <person name="Rogers A."/>
            <person name="Williams B."/>
            <person name="Antoshechkin I."/>
            <person name="Lee M.M."/>
            <person name="Goodwin Z."/>
            <person name="Lu X."/>
            <person name="Lewis E.E."/>
            <person name="Goodrich-Blair H."/>
            <person name="Stock S.P."/>
            <person name="Adams B.J."/>
            <person name="Sternberg P.W."/>
            <person name="Mortazavi A."/>
        </authorList>
    </citation>
    <scope>NUCLEOTIDE SEQUENCE [LARGE SCALE GENOMIC DNA]</scope>
    <source>
        <strain evidence="1 2">ALL</strain>
    </source>
</reference>
<dbReference type="AlphaFoldDB" id="A0A4U5NJQ6"/>
<name>A0A4U5NJQ6_STECR</name>
<protein>
    <submittedName>
        <fullName evidence="1">Uncharacterized protein</fullName>
    </submittedName>
</protein>
<reference evidence="1 2" key="2">
    <citation type="journal article" date="2019" name="G3 (Bethesda)">
        <title>Hybrid Assembly of the Genome of the Entomopathogenic Nematode Steinernema carpocapsae Identifies the X-Chromosome.</title>
        <authorList>
            <person name="Serra L."/>
            <person name="Macchietto M."/>
            <person name="Macias-Munoz A."/>
            <person name="McGill C.J."/>
            <person name="Rodriguez I.M."/>
            <person name="Rodriguez B."/>
            <person name="Murad R."/>
            <person name="Mortazavi A."/>
        </authorList>
    </citation>
    <scope>NUCLEOTIDE SEQUENCE [LARGE SCALE GENOMIC DNA]</scope>
    <source>
        <strain evidence="1 2">ALL</strain>
    </source>
</reference>